<protein>
    <submittedName>
        <fullName evidence="1">Uncharacterized protein</fullName>
    </submittedName>
</protein>
<gene>
    <name evidence="1" type="ORF">LOY88_002408</name>
</gene>
<proteinExistence type="predicted"/>
<dbReference type="EMBL" id="JALBCA010000028">
    <property type="protein sequence ID" value="KAI2388815.1"/>
    <property type="molecule type" value="Genomic_DNA"/>
</dbReference>
<evidence type="ECO:0000313" key="1">
    <source>
        <dbReference type="EMBL" id="KAI2388815.1"/>
    </source>
</evidence>
<accession>A0ACB8UZ92</accession>
<sequence length="634" mass="72023">MSFGWSATDVVQLIVICHSVVANCRIGPSSAVFHLHALKVEVQGFESLLTQLHDVVKNGEGTPFLDLETIEQTLKECKDHLQKYNAIQHMHNSGQKNGQQSQISRSKDIFLKTKNAAKLGGEIVRHLAWGEKELQALQEKVAHHKQTLQLYFTILQRDKTSQIGQRLQSMERMVHEIHAESTLHTRLNPLARTQSIQISTDHCDDEPHDRYQTMLEAVERQRDFALLERSLADNRDDREWDSICDQLDLFHRRLLNSIERKASSYAQQRETHSHLPIQLNKALLSHTAGHFPFSNDPSNSKSAYDGFDAPTSRFHEVSHSEPRAESTASAITDLDSPVPSIFSFRKRSSTCSMVAATESVDPLSSSPLFTEDSYDFRSHLRNSDNTPDYLSLAPATAYERRDTLSSNGSVANHSTWKRLAMRGRIQIAWDTHPTPVPCYLEAGYRSDGRLYAIKAVDMMDSRALLPILRLSSTEKRPIPHSEPFDNYDEGYDAGRIFFITPPITKNGNSPQYVIEKRDDHLEIQSLIYGKRLLLSIPIVKLSSAHGKESDRQYLRLWNSSGEGDTGKSLLYFAPFRKHPRYIEIHEKDINPGFKRTSRSVLELRLSNSLQYLKLGFAAPSDNYRLISYIGNKSG</sequence>
<name>A0ACB8UZ92_9EURO</name>
<comment type="caution">
    <text evidence="1">The sequence shown here is derived from an EMBL/GenBank/DDBJ whole genome shotgun (WGS) entry which is preliminary data.</text>
</comment>
<organism evidence="1">
    <name type="scientific">Ophidiomyces ophidiicola</name>
    <dbReference type="NCBI Taxonomy" id="1387563"/>
    <lineage>
        <taxon>Eukaryota</taxon>
        <taxon>Fungi</taxon>
        <taxon>Dikarya</taxon>
        <taxon>Ascomycota</taxon>
        <taxon>Pezizomycotina</taxon>
        <taxon>Eurotiomycetes</taxon>
        <taxon>Eurotiomycetidae</taxon>
        <taxon>Onygenales</taxon>
        <taxon>Onygenaceae</taxon>
        <taxon>Ophidiomyces</taxon>
    </lineage>
</organism>
<reference evidence="1" key="1">
    <citation type="journal article" date="2022" name="bioRxiv">
        <title>Population genetic analysis of Ophidiomyces ophidiicola, the causative agent of snake fungal disease, indicates recent introductions to the USA.</title>
        <authorList>
            <person name="Ladner J.T."/>
            <person name="Palmer J.M."/>
            <person name="Ettinger C.L."/>
            <person name="Stajich J.E."/>
            <person name="Farrell T.M."/>
            <person name="Glorioso B.M."/>
            <person name="Lawson B."/>
            <person name="Price S.J."/>
            <person name="Stengle A.G."/>
            <person name="Grear D.A."/>
            <person name="Lorch J.M."/>
        </authorList>
    </citation>
    <scope>NUCLEOTIDE SEQUENCE</scope>
    <source>
        <strain evidence="1">NWHC 24266-5</strain>
    </source>
</reference>